<evidence type="ECO:0000313" key="1">
    <source>
        <dbReference type="EMBL" id="KAJ3088665.1"/>
    </source>
</evidence>
<organism evidence="1 2">
    <name type="scientific">Physocladia obscura</name>
    <dbReference type="NCBI Taxonomy" id="109957"/>
    <lineage>
        <taxon>Eukaryota</taxon>
        <taxon>Fungi</taxon>
        <taxon>Fungi incertae sedis</taxon>
        <taxon>Chytridiomycota</taxon>
        <taxon>Chytridiomycota incertae sedis</taxon>
        <taxon>Chytridiomycetes</taxon>
        <taxon>Chytridiales</taxon>
        <taxon>Chytriomycetaceae</taxon>
        <taxon>Physocladia</taxon>
    </lineage>
</organism>
<sequence length="68" mass="7643">SRSQTQWILHLPTTTTRRRLPCRPPSMLFTPPAFGTIPPLLTTPSHFSTAIPSLLSQWPCLCLLTPLF</sequence>
<feature type="non-terminal residue" evidence="1">
    <location>
        <position position="68"/>
    </location>
</feature>
<name>A0AAD5SQ67_9FUNG</name>
<accession>A0AAD5SQ67</accession>
<evidence type="ECO:0000313" key="2">
    <source>
        <dbReference type="Proteomes" id="UP001211907"/>
    </source>
</evidence>
<comment type="caution">
    <text evidence="1">The sequence shown here is derived from an EMBL/GenBank/DDBJ whole genome shotgun (WGS) entry which is preliminary data.</text>
</comment>
<keyword evidence="2" id="KW-1185">Reference proteome</keyword>
<feature type="non-terminal residue" evidence="1">
    <location>
        <position position="1"/>
    </location>
</feature>
<dbReference type="EMBL" id="JADGJH010003811">
    <property type="protein sequence ID" value="KAJ3088665.1"/>
    <property type="molecule type" value="Genomic_DNA"/>
</dbReference>
<dbReference type="AlphaFoldDB" id="A0AAD5SQ67"/>
<dbReference type="Proteomes" id="UP001211907">
    <property type="component" value="Unassembled WGS sequence"/>
</dbReference>
<reference evidence="1" key="1">
    <citation type="submission" date="2020-05" db="EMBL/GenBank/DDBJ databases">
        <title>Phylogenomic resolution of chytrid fungi.</title>
        <authorList>
            <person name="Stajich J.E."/>
            <person name="Amses K."/>
            <person name="Simmons R."/>
            <person name="Seto K."/>
            <person name="Myers J."/>
            <person name="Bonds A."/>
            <person name="Quandt C.A."/>
            <person name="Barry K."/>
            <person name="Liu P."/>
            <person name="Grigoriev I."/>
            <person name="Longcore J.E."/>
            <person name="James T.Y."/>
        </authorList>
    </citation>
    <scope>NUCLEOTIDE SEQUENCE</scope>
    <source>
        <strain evidence="1">JEL0513</strain>
    </source>
</reference>
<protein>
    <submittedName>
        <fullName evidence="1">Uncharacterized protein</fullName>
    </submittedName>
</protein>
<proteinExistence type="predicted"/>
<gene>
    <name evidence="1" type="ORF">HK100_007978</name>
</gene>